<dbReference type="Proteomes" id="UP000030907">
    <property type="component" value="Chromosome"/>
</dbReference>
<feature type="domain" description="HTH merR-type" evidence="4">
    <location>
        <begin position="6"/>
        <end position="74"/>
    </location>
</feature>
<name>A0A0A7PN35_9SPHN</name>
<keyword evidence="1" id="KW-0805">Transcription regulation</keyword>
<dbReference type="InterPro" id="IPR047057">
    <property type="entry name" value="MerR_fam"/>
</dbReference>
<evidence type="ECO:0000313" key="5">
    <source>
        <dbReference type="EMBL" id="AJA11414.1"/>
    </source>
</evidence>
<dbReference type="InterPro" id="IPR009061">
    <property type="entry name" value="DNA-bd_dom_put_sf"/>
</dbReference>
<dbReference type="RefSeq" id="WP_003046453.1">
    <property type="nucleotide sequence ID" value="NZ_CP009122.1"/>
</dbReference>
<organism evidence="5 6">
    <name type="scientific">Sphingopyxis fribergensis</name>
    <dbReference type="NCBI Taxonomy" id="1515612"/>
    <lineage>
        <taxon>Bacteria</taxon>
        <taxon>Pseudomonadati</taxon>
        <taxon>Pseudomonadota</taxon>
        <taxon>Alphaproteobacteria</taxon>
        <taxon>Sphingomonadales</taxon>
        <taxon>Sphingomonadaceae</taxon>
        <taxon>Sphingopyxis</taxon>
    </lineage>
</organism>
<proteinExistence type="predicted"/>
<dbReference type="Pfam" id="PF09278">
    <property type="entry name" value="MerR-DNA-bind"/>
    <property type="match status" value="1"/>
</dbReference>
<dbReference type="InterPro" id="IPR000551">
    <property type="entry name" value="MerR-type_HTH_dom"/>
</dbReference>
<dbReference type="SMART" id="SM00422">
    <property type="entry name" value="HTH_MERR"/>
    <property type="match status" value="1"/>
</dbReference>
<dbReference type="PRINTS" id="PR00040">
    <property type="entry name" value="HTHMERR"/>
</dbReference>
<dbReference type="EMBL" id="CP009122">
    <property type="protein sequence ID" value="AJA11414.1"/>
    <property type="molecule type" value="Genomic_DNA"/>
</dbReference>
<dbReference type="SUPFAM" id="SSF46955">
    <property type="entry name" value="Putative DNA-binding domain"/>
    <property type="match status" value="1"/>
</dbReference>
<evidence type="ECO:0000259" key="4">
    <source>
        <dbReference type="PROSITE" id="PS50937"/>
    </source>
</evidence>
<dbReference type="PANTHER" id="PTHR30204:SF92">
    <property type="entry name" value="HTH-TYPE TRANSCRIPTIONAL REGULATOR ZNTR"/>
    <property type="match status" value="1"/>
</dbReference>
<accession>A0A0A7PN35</accession>
<protein>
    <submittedName>
        <fullName evidence="5">Transcriptional regulator, MerR family protein</fullName>
    </submittedName>
</protein>
<dbReference type="OrthoDB" id="9802944at2"/>
<dbReference type="AlphaFoldDB" id="A0A0A7PN35"/>
<evidence type="ECO:0000256" key="1">
    <source>
        <dbReference type="ARBA" id="ARBA00023015"/>
    </source>
</evidence>
<dbReference type="Pfam" id="PF00376">
    <property type="entry name" value="MerR"/>
    <property type="match status" value="1"/>
</dbReference>
<dbReference type="GO" id="GO:0003700">
    <property type="term" value="F:DNA-binding transcription factor activity"/>
    <property type="evidence" value="ECO:0007669"/>
    <property type="project" value="InterPro"/>
</dbReference>
<dbReference type="HOGENOM" id="CLU_060077_2_0_5"/>
<evidence type="ECO:0000256" key="2">
    <source>
        <dbReference type="ARBA" id="ARBA00023125"/>
    </source>
</evidence>
<keyword evidence="3" id="KW-0804">Transcription</keyword>
<keyword evidence="6" id="KW-1185">Reference proteome</keyword>
<dbReference type="InterPro" id="IPR015358">
    <property type="entry name" value="Tscrpt_reg_MerR_DNA-bd"/>
</dbReference>
<evidence type="ECO:0000313" key="6">
    <source>
        <dbReference type="Proteomes" id="UP000030907"/>
    </source>
</evidence>
<sequence length="133" mass="14374">MAPSSTIPIGELSRLTGCNIETIRYYERIGILPAPVRYGRFRRYDSAGVRRLAFVRRARELGFPLDTVRTLLLLAEGGGHSCDQARHMAESQLADVLAKRADLDRMAAVLGDLVEACGAGDAGGCPLLEALSD</sequence>
<gene>
    <name evidence="5" type="ORF">SKP52_22845</name>
</gene>
<dbReference type="PANTHER" id="PTHR30204">
    <property type="entry name" value="REDOX-CYCLING DRUG-SENSING TRANSCRIPTIONAL ACTIVATOR SOXR"/>
    <property type="match status" value="1"/>
</dbReference>
<dbReference type="GO" id="GO:0003677">
    <property type="term" value="F:DNA binding"/>
    <property type="evidence" value="ECO:0007669"/>
    <property type="project" value="UniProtKB-KW"/>
</dbReference>
<reference evidence="5 6" key="1">
    <citation type="journal article" date="2015" name="Int. J. Syst. Evol. Microbiol.">
        <title>Description of Sphingopyxis fribergensis sp. nov. - a soil bacterium with the ability to degrade styrene and phenylacetic acid.</title>
        <authorList>
            <person name="Oelschlagel M."/>
            <person name="Ruckert C."/>
            <person name="Kalinowski J."/>
            <person name="Schmidt G."/>
            <person name="Schlomann M."/>
            <person name="Tischler D."/>
        </authorList>
    </citation>
    <scope>NUCLEOTIDE SEQUENCE [LARGE SCALE GENOMIC DNA]</scope>
    <source>
        <strain evidence="5 6">Kp5.2</strain>
    </source>
</reference>
<evidence type="ECO:0000256" key="3">
    <source>
        <dbReference type="ARBA" id="ARBA00023163"/>
    </source>
</evidence>
<dbReference type="CDD" id="cd04785">
    <property type="entry name" value="HTH_CadR-PbrR-like"/>
    <property type="match status" value="1"/>
</dbReference>
<dbReference type="Gene3D" id="1.10.1660.10">
    <property type="match status" value="1"/>
</dbReference>
<keyword evidence="2" id="KW-0238">DNA-binding</keyword>
<dbReference type="STRING" id="1515612.SKP52_22845"/>
<dbReference type="PROSITE" id="PS00552">
    <property type="entry name" value="HTH_MERR_1"/>
    <property type="match status" value="1"/>
</dbReference>
<dbReference type="KEGG" id="sphk:SKP52_22845"/>
<dbReference type="PROSITE" id="PS50937">
    <property type="entry name" value="HTH_MERR_2"/>
    <property type="match status" value="1"/>
</dbReference>